<dbReference type="EMBL" id="CP054550">
    <property type="protein sequence ID" value="QKQ29031.1"/>
    <property type="molecule type" value="Genomic_DNA"/>
</dbReference>
<dbReference type="EMBL" id="JAGHKT020000010">
    <property type="protein sequence ID" value="MCM5672657.1"/>
    <property type="molecule type" value="Genomic_DNA"/>
</dbReference>
<name>A0A4Q9WR15_STAHO</name>
<feature type="transmembrane region" description="Helical" evidence="1">
    <location>
        <begin position="36"/>
        <end position="57"/>
    </location>
</feature>
<organism evidence="2 5">
    <name type="scientific">Staphylococcus hominis</name>
    <dbReference type="NCBI Taxonomy" id="1290"/>
    <lineage>
        <taxon>Bacteria</taxon>
        <taxon>Bacillati</taxon>
        <taxon>Bacillota</taxon>
        <taxon>Bacilli</taxon>
        <taxon>Bacillales</taxon>
        <taxon>Staphylococcaceae</taxon>
        <taxon>Staphylococcus</taxon>
    </lineage>
</organism>
<sequence>MLIVIFILFGIGIGLFILSFFLAENEGLAYKTISRGFSALFVSLGILALMGYLINFISSHYLNI</sequence>
<evidence type="ECO:0000313" key="2">
    <source>
        <dbReference type="EMBL" id="MCM5672657.1"/>
    </source>
</evidence>
<evidence type="ECO:0000313" key="5">
    <source>
        <dbReference type="Proteomes" id="UP000665944"/>
    </source>
</evidence>
<proteinExistence type="predicted"/>
<dbReference type="Proteomes" id="UP000509636">
    <property type="component" value="Chromosome"/>
</dbReference>
<gene>
    <name evidence="3" type="ORF">FOB69_06700</name>
    <name evidence="2" type="ORF">J7T32_007745</name>
</gene>
<keyword evidence="1" id="KW-0812">Transmembrane</keyword>
<keyword evidence="5" id="KW-1185">Reference proteome</keyword>
<dbReference type="RefSeq" id="WP_017175348.1">
    <property type="nucleotide sequence ID" value="NZ_CABMJU010000027.1"/>
</dbReference>
<dbReference type="AlphaFoldDB" id="A0A4Q9WR15"/>
<reference evidence="2 5" key="2">
    <citation type="submission" date="2022-06" db="EMBL/GenBank/DDBJ databases">
        <title>Staphylococcus hominis ShoR14 genome sequence.</title>
        <authorList>
            <person name="Yeo C.C."/>
            <person name="Chew C.H."/>
            <person name="Che Hamzah A.M."/>
            <person name="Al-Trad E.I."/>
        </authorList>
    </citation>
    <scope>NUCLEOTIDE SEQUENCE [LARGE SCALE GENOMIC DNA]</scope>
    <source>
        <strain evidence="2 5">ShoR14</strain>
    </source>
</reference>
<reference evidence="3 4" key="1">
    <citation type="submission" date="2019-09" db="EMBL/GenBank/DDBJ databases">
        <title>FDA dAtabase for Regulatory Grade micrObial Sequences (FDA-ARGOS): Supporting development and validation of Infectious Disease Dx tests.</title>
        <authorList>
            <person name="Sciortino C."/>
            <person name="Tallon L."/>
            <person name="Sadzewicz L."/>
            <person name="Vavikolanu K."/>
            <person name="Mehta A."/>
            <person name="Aluvathingal J."/>
            <person name="Nadendla S."/>
            <person name="Nandy P."/>
            <person name="Geyer C."/>
            <person name="Yan Y."/>
            <person name="Sichtig H."/>
        </authorList>
    </citation>
    <scope>NUCLEOTIDE SEQUENCE [LARGE SCALE GENOMIC DNA]</scope>
    <source>
        <strain evidence="3 4">FDAARGOS_661</strain>
    </source>
</reference>
<evidence type="ECO:0000256" key="1">
    <source>
        <dbReference type="SAM" id="Phobius"/>
    </source>
</evidence>
<evidence type="ECO:0000313" key="4">
    <source>
        <dbReference type="Proteomes" id="UP000509636"/>
    </source>
</evidence>
<accession>A0A4Q9WR15</accession>
<dbReference type="Proteomes" id="UP000665944">
    <property type="component" value="Unassembled WGS sequence"/>
</dbReference>
<keyword evidence="1" id="KW-1133">Transmembrane helix</keyword>
<protein>
    <submittedName>
        <fullName evidence="2">Uncharacterized protein</fullName>
    </submittedName>
</protein>
<feature type="transmembrane region" description="Helical" evidence="1">
    <location>
        <begin position="6"/>
        <end position="24"/>
    </location>
</feature>
<keyword evidence="1" id="KW-0472">Membrane</keyword>
<evidence type="ECO:0000313" key="3">
    <source>
        <dbReference type="EMBL" id="QKQ29031.1"/>
    </source>
</evidence>